<dbReference type="GO" id="GO:0005737">
    <property type="term" value="C:cytoplasm"/>
    <property type="evidence" value="ECO:0007669"/>
    <property type="project" value="TreeGrafter"/>
</dbReference>
<dbReference type="Proteomes" id="UP001301735">
    <property type="component" value="Unassembled WGS sequence"/>
</dbReference>
<evidence type="ECO:0000256" key="8">
    <source>
        <dbReference type="ARBA" id="ARBA00022786"/>
    </source>
</evidence>
<reference evidence="13 14" key="1">
    <citation type="submission" date="2023-05" db="EMBL/GenBank/DDBJ databases">
        <title>WGS assembly of Eleusine coracana.</title>
        <authorList>
            <person name="Jenkins J."/>
            <person name="Schmutz J."/>
            <person name="Lux T."/>
            <person name="Plott C."/>
            <person name="Mayer K."/>
            <person name="Qi P."/>
            <person name="Devos K."/>
        </authorList>
    </citation>
    <scope>NUCLEOTIDE SEQUENCE [LARGE SCALE GENOMIC DNA]</scope>
    <source>
        <tissue evidence="13">Leaves</tissue>
    </source>
</reference>
<evidence type="ECO:0000256" key="3">
    <source>
        <dbReference type="ARBA" id="ARBA00009119"/>
    </source>
</evidence>
<keyword evidence="8" id="KW-0833">Ubl conjugation pathway</keyword>
<name>A0AAV9FVH9_ELECO</name>
<feature type="compositionally biased region" description="Low complexity" evidence="11">
    <location>
        <begin position="136"/>
        <end position="148"/>
    </location>
</feature>
<evidence type="ECO:0000256" key="7">
    <source>
        <dbReference type="ARBA" id="ARBA00022771"/>
    </source>
</evidence>
<dbReference type="Pfam" id="PF21362">
    <property type="entry name" value="Sina_RING"/>
    <property type="match status" value="2"/>
</dbReference>
<evidence type="ECO:0000256" key="11">
    <source>
        <dbReference type="SAM" id="MobiDB-lite"/>
    </source>
</evidence>
<dbReference type="CDD" id="cd16571">
    <property type="entry name" value="RING-HC_SIAHs"/>
    <property type="match status" value="2"/>
</dbReference>
<gene>
    <name evidence="13" type="ORF">QOZ80_UnG0729530</name>
</gene>
<dbReference type="EMBL" id="MU847718">
    <property type="protein sequence ID" value="KAK2630669.1"/>
    <property type="molecule type" value="Genomic_DNA"/>
</dbReference>
<keyword evidence="14" id="KW-1185">Reference proteome</keyword>
<feature type="domain" description="SIAH-type" evidence="12">
    <location>
        <begin position="275"/>
        <end position="333"/>
    </location>
</feature>
<feature type="compositionally biased region" description="Basic residues" evidence="11">
    <location>
        <begin position="149"/>
        <end position="167"/>
    </location>
</feature>
<keyword evidence="5" id="KW-0808">Transferase</keyword>
<dbReference type="SUPFAM" id="SSF49599">
    <property type="entry name" value="TRAF domain-like"/>
    <property type="match status" value="1"/>
</dbReference>
<evidence type="ECO:0000313" key="13">
    <source>
        <dbReference type="EMBL" id="KAK2630669.1"/>
    </source>
</evidence>
<evidence type="ECO:0000256" key="1">
    <source>
        <dbReference type="ARBA" id="ARBA00000900"/>
    </source>
</evidence>
<dbReference type="InterPro" id="IPR013083">
    <property type="entry name" value="Znf_RING/FYVE/PHD"/>
</dbReference>
<dbReference type="Gene3D" id="3.30.40.10">
    <property type="entry name" value="Zinc/RING finger domain, C3HC4 (zinc finger)"/>
    <property type="match status" value="1"/>
</dbReference>
<dbReference type="InterPro" id="IPR052088">
    <property type="entry name" value="E3_ubiquitin-ligase_SINA"/>
</dbReference>
<evidence type="ECO:0000259" key="12">
    <source>
        <dbReference type="PROSITE" id="PS51081"/>
    </source>
</evidence>
<feature type="compositionally biased region" description="Basic and acidic residues" evidence="11">
    <location>
        <begin position="170"/>
        <end position="179"/>
    </location>
</feature>
<evidence type="ECO:0000256" key="4">
    <source>
        <dbReference type="ARBA" id="ARBA00012483"/>
    </source>
</evidence>
<dbReference type="InterPro" id="IPR013010">
    <property type="entry name" value="Znf_SIAH"/>
</dbReference>
<dbReference type="GO" id="GO:0008270">
    <property type="term" value="F:zinc ion binding"/>
    <property type="evidence" value="ECO:0007669"/>
    <property type="project" value="UniProtKB-KW"/>
</dbReference>
<comment type="catalytic activity">
    <reaction evidence="1">
        <text>S-ubiquitinyl-[E2 ubiquitin-conjugating enzyme]-L-cysteine + [acceptor protein]-L-lysine = [E2 ubiquitin-conjugating enzyme]-L-cysteine + N(6)-ubiquitinyl-[acceptor protein]-L-lysine.</text>
        <dbReference type="EC" id="2.3.2.27"/>
    </reaction>
</comment>
<comment type="caution">
    <text evidence="13">The sequence shown here is derived from an EMBL/GenBank/DDBJ whole genome shotgun (WGS) entry which is preliminary data.</text>
</comment>
<evidence type="ECO:0000256" key="2">
    <source>
        <dbReference type="ARBA" id="ARBA00004906"/>
    </source>
</evidence>
<keyword evidence="7 10" id="KW-0863">Zinc-finger</keyword>
<keyword evidence="9" id="KW-0862">Zinc</keyword>
<dbReference type="PROSITE" id="PS51081">
    <property type="entry name" value="ZF_SIAH"/>
    <property type="match status" value="1"/>
</dbReference>
<comment type="similarity">
    <text evidence="3">Belongs to the SINA (Seven in absentia) family.</text>
</comment>
<protein>
    <recommendedName>
        <fullName evidence="4">RING-type E3 ubiquitin transferase</fullName>
        <ecNumber evidence="4">2.3.2.27</ecNumber>
    </recommendedName>
</protein>
<proteinExistence type="inferred from homology"/>
<accession>A0AAV9FVH9</accession>
<evidence type="ECO:0000256" key="5">
    <source>
        <dbReference type="ARBA" id="ARBA00022679"/>
    </source>
</evidence>
<feature type="region of interest" description="Disordered" evidence="11">
    <location>
        <begin position="100"/>
        <end position="199"/>
    </location>
</feature>
<feature type="compositionally biased region" description="Low complexity" evidence="11">
    <location>
        <begin position="106"/>
        <end position="128"/>
    </location>
</feature>
<comment type="pathway">
    <text evidence="2">Protein modification; protein ubiquitination.</text>
</comment>
<dbReference type="Pfam" id="PF21361">
    <property type="entry name" value="Sina_ZnF"/>
    <property type="match status" value="1"/>
</dbReference>
<dbReference type="GO" id="GO:0061630">
    <property type="term" value="F:ubiquitin protein ligase activity"/>
    <property type="evidence" value="ECO:0007669"/>
    <property type="project" value="UniProtKB-EC"/>
</dbReference>
<evidence type="ECO:0000256" key="10">
    <source>
        <dbReference type="PROSITE-ProRule" id="PRU00455"/>
    </source>
</evidence>
<dbReference type="PANTHER" id="PTHR10315">
    <property type="entry name" value="E3 UBIQUITIN PROTEIN LIGASE SIAH"/>
    <property type="match status" value="1"/>
</dbReference>
<evidence type="ECO:0000256" key="9">
    <source>
        <dbReference type="ARBA" id="ARBA00022833"/>
    </source>
</evidence>
<evidence type="ECO:0000313" key="14">
    <source>
        <dbReference type="Proteomes" id="UP001301735"/>
    </source>
</evidence>
<organism evidence="13 14">
    <name type="scientific">Eleusine coracana subsp. coracana</name>
    <dbReference type="NCBI Taxonomy" id="191504"/>
    <lineage>
        <taxon>Eukaryota</taxon>
        <taxon>Viridiplantae</taxon>
        <taxon>Streptophyta</taxon>
        <taxon>Embryophyta</taxon>
        <taxon>Tracheophyta</taxon>
        <taxon>Spermatophyta</taxon>
        <taxon>Magnoliopsida</taxon>
        <taxon>Liliopsida</taxon>
        <taxon>Poales</taxon>
        <taxon>Poaceae</taxon>
        <taxon>PACMAD clade</taxon>
        <taxon>Chloridoideae</taxon>
        <taxon>Cynodonteae</taxon>
        <taxon>Eleusininae</taxon>
        <taxon>Eleusine</taxon>
    </lineage>
</organism>
<dbReference type="EC" id="2.3.2.27" evidence="4"/>
<dbReference type="AlphaFoldDB" id="A0AAV9FVH9"/>
<dbReference type="InterPro" id="IPR049548">
    <property type="entry name" value="Sina-like_RING"/>
</dbReference>
<keyword evidence="6" id="KW-0479">Metal-binding</keyword>
<evidence type="ECO:0000256" key="6">
    <source>
        <dbReference type="ARBA" id="ARBA00022723"/>
    </source>
</evidence>
<sequence>MESEDRPPKRRLVLPTDLPESAAILHKDKGRSSGPAAYVAEEDIDALDCGICFVPLKPPIFQCEVGHVVCATCRDKLQAAGGKTECHVCGVAGATPWRRLSSPSVSRARTPPTAARRGRPTTTSTATSRRARTRRAAVAPTPSPVASSRPRRSSGKAGRNRRIRTGRQRPQMEEPWKDFDFDDDNDSPGSSGPAAPPPPLESAAVAAYVMVDDADALDCSVCCLPLKPPIFQCDVGHVVCSPCRDKLRGSGKCHLCGTATGDYRRCHAMERLVESIRFPYPYAVHGCTAMPAYCHKQSHRQSCPHAPCRCPGKDCGFIGSSAMLLDHFAGAHGWPCTTRTRAGKTCRCSIRLSDGFNFLLTELSGDGEGGDHSAAIPSNKYLFLLNVARQQEVGRAISVLLVGRKPASKALKCVLTYSRRHHDDSEHQKFLGSHLLQSEINVGCWDLSTGLPSAKDCFQFIVPDFVLGGDKENDIQVKISISVVDLE</sequence>
<dbReference type="PANTHER" id="PTHR10315:SF90">
    <property type="entry name" value="RING-TYPE E3 UBIQUITIN TRANSFERASE"/>
    <property type="match status" value="1"/>
</dbReference>